<organism evidence="2 3">
    <name type="scientific">Thalassiosira oceanica</name>
    <name type="common">Marine diatom</name>
    <dbReference type="NCBI Taxonomy" id="159749"/>
    <lineage>
        <taxon>Eukaryota</taxon>
        <taxon>Sar</taxon>
        <taxon>Stramenopiles</taxon>
        <taxon>Ochrophyta</taxon>
        <taxon>Bacillariophyta</taxon>
        <taxon>Coscinodiscophyceae</taxon>
        <taxon>Thalassiosirophycidae</taxon>
        <taxon>Thalassiosirales</taxon>
        <taxon>Thalassiosiraceae</taxon>
        <taxon>Thalassiosira</taxon>
    </lineage>
</organism>
<feature type="region of interest" description="Disordered" evidence="1">
    <location>
        <begin position="275"/>
        <end position="305"/>
    </location>
</feature>
<keyword evidence="3" id="KW-1185">Reference proteome</keyword>
<comment type="caution">
    <text evidence="2">The sequence shown here is derived from an EMBL/GenBank/DDBJ whole genome shotgun (WGS) entry which is preliminary data.</text>
</comment>
<feature type="region of interest" description="Disordered" evidence="1">
    <location>
        <begin position="662"/>
        <end position="694"/>
    </location>
</feature>
<dbReference type="AlphaFoldDB" id="K0R6P0"/>
<feature type="compositionally biased region" description="Low complexity" evidence="1">
    <location>
        <begin position="1"/>
        <end position="22"/>
    </location>
</feature>
<reference evidence="2 3" key="1">
    <citation type="journal article" date="2012" name="Genome Biol.">
        <title>Genome and low-iron response of an oceanic diatom adapted to chronic iron limitation.</title>
        <authorList>
            <person name="Lommer M."/>
            <person name="Specht M."/>
            <person name="Roy A.S."/>
            <person name="Kraemer L."/>
            <person name="Andreson R."/>
            <person name="Gutowska M.A."/>
            <person name="Wolf J."/>
            <person name="Bergner S.V."/>
            <person name="Schilhabel M.B."/>
            <person name="Klostermeier U.C."/>
            <person name="Beiko R.G."/>
            <person name="Rosenstiel P."/>
            <person name="Hippler M."/>
            <person name="Laroche J."/>
        </authorList>
    </citation>
    <scope>NUCLEOTIDE SEQUENCE [LARGE SCALE GENOMIC DNA]</scope>
    <source>
        <strain evidence="2 3">CCMP1005</strain>
    </source>
</reference>
<dbReference type="EMBL" id="AGNL01045728">
    <property type="protein sequence ID" value="EJK48535.1"/>
    <property type="molecule type" value="Genomic_DNA"/>
</dbReference>
<name>K0R6P0_THAOC</name>
<evidence type="ECO:0000256" key="1">
    <source>
        <dbReference type="SAM" id="MobiDB-lite"/>
    </source>
</evidence>
<feature type="compositionally biased region" description="Polar residues" evidence="1">
    <location>
        <begin position="286"/>
        <end position="295"/>
    </location>
</feature>
<accession>K0R6P0</accession>
<feature type="non-terminal residue" evidence="2">
    <location>
        <position position="1"/>
    </location>
</feature>
<sequence length="720" mass="78097">SPTTSPTLSPTAPTVSPTASPTRMGAGVIMGSSGLGPTLCYKAPPPPTLSPTTSPTSSPTFGPTSLESIHSDNEMFDCPESGFDTYLSHLEFDKKIEFADVQSKSDSVVGECATTDEAGEYILYALAGTTVYPQVTMEGHEFLPLDSNVIARTKYFRGIRVDMEKAASGELFNHDFVDITQTEVGGGASSLFTSSPERAYESLPSGLCRSCDRAYFEQLFNQTDKKEKWTVPAHTINVRVVDLVSSSGSRQQALKKLRTIVCTLRLENINELKEHTEVQSDGGELNNRNRNQSAEAGNEMKSAEDDSTTVRFQYDGFLVFEPVMSKIDGSQIDQVVGTNCSSYDMDFPTGSRSFHAVQYNENVKLEIGLAQLIIPDEDMRCNVVDETTKVTVLNGIGLSENNPTENRVIEELTAAAKTDEGKALQLALFTKCADTPCIQRVDVPNDDGSSAELPSSTVSLTLKVGIPNTVYSSSAEHPHSKQITINADGAVPHTMHVIVTGDLSDQPPRYVSFPIVKPFLILRKPAVPPAHLCYRIPLHVEHVIFKCKGHSFDFSLGLATKTKAGIIVGMGMAPGPEPVVNMLEDGQVPLSGYVEHSVSALAELQEEELFYSKEYCHAAKKVGGLMPHLRCQYPRGGTDLSNAATPAKLPPKLSESDLQIRTHTGGQPTEVPPPSRGDAEEPDTAIGPEGGVDGLRWTRSAEGTWFIHTTSIFISGRWFQ</sequence>
<feature type="compositionally biased region" description="Low complexity" evidence="1">
    <location>
        <begin position="50"/>
        <end position="65"/>
    </location>
</feature>
<feature type="region of interest" description="Disordered" evidence="1">
    <location>
        <begin position="1"/>
        <end position="28"/>
    </location>
</feature>
<dbReference type="eggNOG" id="ENOG502S1HS">
    <property type="taxonomic scope" value="Eukaryota"/>
</dbReference>
<evidence type="ECO:0000313" key="3">
    <source>
        <dbReference type="Proteomes" id="UP000266841"/>
    </source>
</evidence>
<dbReference type="OrthoDB" id="544772at2759"/>
<evidence type="ECO:0000313" key="2">
    <source>
        <dbReference type="EMBL" id="EJK48535.1"/>
    </source>
</evidence>
<proteinExistence type="predicted"/>
<gene>
    <name evidence="2" type="ORF">THAOC_32657</name>
</gene>
<dbReference type="Proteomes" id="UP000266841">
    <property type="component" value="Unassembled WGS sequence"/>
</dbReference>
<feature type="region of interest" description="Disordered" evidence="1">
    <location>
        <begin position="40"/>
        <end position="73"/>
    </location>
</feature>
<protein>
    <submittedName>
        <fullName evidence="2">Uncharacterized protein</fullName>
    </submittedName>
</protein>